<dbReference type="Proteomes" id="UP000194841">
    <property type="component" value="Unassembled WGS sequence"/>
</dbReference>
<protein>
    <submittedName>
        <fullName evidence="10">Endonuclease</fullName>
    </submittedName>
</protein>
<sequence>MKITQANCFKAVLGAVVLSQITACFGPQESNQQSELSAPMSSEALTFATWNVEHLAYPANKGCKPRSKADLAAMQAYAANLNADIIALQEVASAQAIAQIFPQDQWQIIVSKRADSEVYSCRETGNTSTQQKVAFAIRKGIPVLKQHHYDELALGLNGLRYGLSVTVDTADGATEVMNVHLKSGCFVDDYEKSDRKACPTFSKQAVWLDKWFESKEASKQPYIVMGDFNHRLATKNNRLMQELANNSNGSTSTLEHITHDVVSCHPRYPAPIDHLFAGGFNQAKPVNVQMRYFADNKESAMLSDHCAVTFTLENK</sequence>
<evidence type="ECO:0000256" key="2">
    <source>
        <dbReference type="ARBA" id="ARBA00001946"/>
    </source>
</evidence>
<keyword evidence="4" id="KW-0479">Metal-binding</keyword>
<dbReference type="AlphaFoldDB" id="A0A2C9ZZR4"/>
<proteinExistence type="predicted"/>
<dbReference type="Gene3D" id="3.60.10.10">
    <property type="entry name" value="Endonuclease/exonuclease/phosphatase"/>
    <property type="match status" value="1"/>
</dbReference>
<evidence type="ECO:0000256" key="1">
    <source>
        <dbReference type="ARBA" id="ARBA00001936"/>
    </source>
</evidence>
<comment type="cofactor">
    <cofactor evidence="2">
        <name>Mg(2+)</name>
        <dbReference type="ChEBI" id="CHEBI:18420"/>
    </cofactor>
</comment>
<evidence type="ECO:0000256" key="8">
    <source>
        <dbReference type="ARBA" id="ARBA00023204"/>
    </source>
</evidence>
<keyword evidence="11" id="KW-1185">Reference proteome</keyword>
<dbReference type="GO" id="GO:0006281">
    <property type="term" value="P:DNA repair"/>
    <property type="evidence" value="ECO:0007669"/>
    <property type="project" value="UniProtKB-KW"/>
</dbReference>
<dbReference type="GO" id="GO:0046872">
    <property type="term" value="F:metal ion binding"/>
    <property type="evidence" value="ECO:0007669"/>
    <property type="project" value="UniProtKB-KW"/>
</dbReference>
<dbReference type="InterPro" id="IPR005135">
    <property type="entry name" value="Endo/exonuclease/phosphatase"/>
</dbReference>
<dbReference type="SUPFAM" id="SSF56219">
    <property type="entry name" value="DNase I-like"/>
    <property type="match status" value="1"/>
</dbReference>
<evidence type="ECO:0000256" key="3">
    <source>
        <dbReference type="ARBA" id="ARBA00022722"/>
    </source>
</evidence>
<dbReference type="PANTHER" id="PTHR15822:SF4">
    <property type="entry name" value="TYROSYL-DNA PHOSPHODIESTERASE 2"/>
    <property type="match status" value="1"/>
</dbReference>
<dbReference type="InterPro" id="IPR036691">
    <property type="entry name" value="Endo/exonu/phosph_ase_sf"/>
</dbReference>
<keyword evidence="5" id="KW-0227">DNA damage</keyword>
<feature type="domain" description="Endonuclease/exonuclease/phosphatase" evidence="9">
    <location>
        <begin position="48"/>
        <end position="305"/>
    </location>
</feature>
<reference evidence="10 11" key="1">
    <citation type="submission" date="2017-02" db="EMBL/GenBank/DDBJ databases">
        <title>Pseudoalteromonas ulvae TC14 Genome.</title>
        <authorList>
            <person name="Molmeret M."/>
        </authorList>
    </citation>
    <scope>NUCLEOTIDE SEQUENCE [LARGE SCALE GENOMIC DNA]</scope>
    <source>
        <strain evidence="10">TC14</strain>
    </source>
</reference>
<gene>
    <name evidence="10" type="ORF">B1199_19230</name>
</gene>
<evidence type="ECO:0000313" key="10">
    <source>
        <dbReference type="EMBL" id="OUL56246.1"/>
    </source>
</evidence>
<keyword evidence="6" id="KW-0378">Hydrolase</keyword>
<evidence type="ECO:0000256" key="4">
    <source>
        <dbReference type="ARBA" id="ARBA00022723"/>
    </source>
</evidence>
<evidence type="ECO:0000256" key="5">
    <source>
        <dbReference type="ARBA" id="ARBA00022763"/>
    </source>
</evidence>
<name>A0A2C9ZZR4_PSEDV</name>
<evidence type="ECO:0000313" key="11">
    <source>
        <dbReference type="Proteomes" id="UP000194841"/>
    </source>
</evidence>
<keyword evidence="3" id="KW-0540">Nuclease</keyword>
<comment type="caution">
    <text evidence="10">The sequence shown here is derived from an EMBL/GenBank/DDBJ whole genome shotgun (WGS) entry which is preliminary data.</text>
</comment>
<evidence type="ECO:0000256" key="6">
    <source>
        <dbReference type="ARBA" id="ARBA00022801"/>
    </source>
</evidence>
<evidence type="ECO:0000259" key="9">
    <source>
        <dbReference type="Pfam" id="PF03372"/>
    </source>
</evidence>
<dbReference type="InterPro" id="IPR051547">
    <property type="entry name" value="TDP2-like"/>
</dbReference>
<keyword evidence="7" id="KW-0460">Magnesium</keyword>
<dbReference type="EMBL" id="MWPV01000007">
    <property type="protein sequence ID" value="OUL56246.1"/>
    <property type="molecule type" value="Genomic_DNA"/>
</dbReference>
<dbReference type="RefSeq" id="WP_086745760.1">
    <property type="nucleotide sequence ID" value="NZ_MWPV01000007.1"/>
</dbReference>
<keyword evidence="8" id="KW-0234">DNA repair</keyword>
<dbReference type="OrthoDB" id="395856at2"/>
<organism evidence="10 11">
    <name type="scientific">Pseudoalteromonas ulvae</name>
    <dbReference type="NCBI Taxonomy" id="107327"/>
    <lineage>
        <taxon>Bacteria</taxon>
        <taxon>Pseudomonadati</taxon>
        <taxon>Pseudomonadota</taxon>
        <taxon>Gammaproteobacteria</taxon>
        <taxon>Alteromonadales</taxon>
        <taxon>Pseudoalteromonadaceae</taxon>
        <taxon>Pseudoalteromonas</taxon>
    </lineage>
</organism>
<dbReference type="GO" id="GO:0004519">
    <property type="term" value="F:endonuclease activity"/>
    <property type="evidence" value="ECO:0007669"/>
    <property type="project" value="UniProtKB-KW"/>
</dbReference>
<evidence type="ECO:0000256" key="7">
    <source>
        <dbReference type="ARBA" id="ARBA00022842"/>
    </source>
</evidence>
<dbReference type="PANTHER" id="PTHR15822">
    <property type="entry name" value="TRAF AND TNF RECEPTOR-ASSOCIATED PROTEIN"/>
    <property type="match status" value="1"/>
</dbReference>
<accession>A0A2C9ZZR4</accession>
<keyword evidence="10" id="KW-0255">Endonuclease</keyword>
<dbReference type="Pfam" id="PF03372">
    <property type="entry name" value="Exo_endo_phos"/>
    <property type="match status" value="1"/>
</dbReference>
<comment type="cofactor">
    <cofactor evidence="1">
        <name>Mn(2+)</name>
        <dbReference type="ChEBI" id="CHEBI:29035"/>
    </cofactor>
</comment>
<dbReference type="GO" id="GO:0016787">
    <property type="term" value="F:hydrolase activity"/>
    <property type="evidence" value="ECO:0007669"/>
    <property type="project" value="UniProtKB-KW"/>
</dbReference>